<dbReference type="RefSeq" id="WP_058273529.1">
    <property type="nucleotide sequence ID" value="NZ_CYPS01000036.1"/>
</dbReference>
<proteinExistence type="predicted"/>
<organism evidence="2 3">
    <name type="scientific">Ruegeria atlantica</name>
    <dbReference type="NCBI Taxonomy" id="81569"/>
    <lineage>
        <taxon>Bacteria</taxon>
        <taxon>Pseudomonadati</taxon>
        <taxon>Pseudomonadota</taxon>
        <taxon>Alphaproteobacteria</taxon>
        <taxon>Rhodobacterales</taxon>
        <taxon>Roseobacteraceae</taxon>
        <taxon>Ruegeria</taxon>
    </lineage>
</organism>
<sequence>MAKLYRLLTEEDTSAFCHKVSDALAKGWDLYGDPSYAYDENSRMMRCAQAVTKEVEADYSPDVKLGQQ</sequence>
<gene>
    <name evidence="2" type="ORF">RUM4293_02417</name>
</gene>
<keyword evidence="3" id="KW-1185">Reference proteome</keyword>
<accession>A0A0P1E6Y5</accession>
<dbReference type="Pfam" id="PF08410">
    <property type="entry name" value="DUF1737"/>
    <property type="match status" value="1"/>
</dbReference>
<evidence type="ECO:0000259" key="1">
    <source>
        <dbReference type="Pfam" id="PF08410"/>
    </source>
</evidence>
<dbReference type="InterPro" id="IPR013619">
    <property type="entry name" value="DUF1737"/>
</dbReference>
<dbReference type="AlphaFoldDB" id="A0A0P1E6Y5"/>
<feature type="domain" description="DUF1737" evidence="1">
    <location>
        <begin position="3"/>
        <end position="54"/>
    </location>
</feature>
<evidence type="ECO:0000313" key="2">
    <source>
        <dbReference type="EMBL" id="CUH43522.1"/>
    </source>
</evidence>
<protein>
    <recommendedName>
        <fullName evidence="1">DUF1737 domain-containing protein</fullName>
    </recommendedName>
</protein>
<dbReference type="EMBL" id="CYPS01000036">
    <property type="protein sequence ID" value="CUH43522.1"/>
    <property type="molecule type" value="Genomic_DNA"/>
</dbReference>
<name>A0A0P1E6Y5_9RHOB</name>
<evidence type="ECO:0000313" key="3">
    <source>
        <dbReference type="Proteomes" id="UP000050786"/>
    </source>
</evidence>
<reference evidence="3" key="1">
    <citation type="submission" date="2015-09" db="EMBL/GenBank/DDBJ databases">
        <authorList>
            <person name="Rodrigo-Torres L."/>
            <person name="Arahal D.R."/>
        </authorList>
    </citation>
    <scope>NUCLEOTIDE SEQUENCE [LARGE SCALE GENOMIC DNA]</scope>
    <source>
        <strain evidence="3">CECT 4293</strain>
    </source>
</reference>
<dbReference type="Proteomes" id="UP000050786">
    <property type="component" value="Unassembled WGS sequence"/>
</dbReference>